<proteinExistence type="predicted"/>
<evidence type="ECO:0000313" key="2">
    <source>
        <dbReference type="EMBL" id="KAK8387793.1"/>
    </source>
</evidence>
<feature type="region of interest" description="Disordered" evidence="1">
    <location>
        <begin position="29"/>
        <end position="56"/>
    </location>
</feature>
<dbReference type="Proteomes" id="UP001487740">
    <property type="component" value="Unassembled WGS sequence"/>
</dbReference>
<protein>
    <submittedName>
        <fullName evidence="2">Uncharacterized protein</fullName>
    </submittedName>
</protein>
<dbReference type="EMBL" id="JARAKH010000029">
    <property type="protein sequence ID" value="KAK8387793.1"/>
    <property type="molecule type" value="Genomic_DNA"/>
</dbReference>
<name>A0AAW0TJA3_SCYPA</name>
<accession>A0AAW0TJA3</accession>
<feature type="compositionally biased region" description="Polar residues" evidence="1">
    <location>
        <begin position="42"/>
        <end position="56"/>
    </location>
</feature>
<organism evidence="2 3">
    <name type="scientific">Scylla paramamosain</name>
    <name type="common">Mud crab</name>
    <dbReference type="NCBI Taxonomy" id="85552"/>
    <lineage>
        <taxon>Eukaryota</taxon>
        <taxon>Metazoa</taxon>
        <taxon>Ecdysozoa</taxon>
        <taxon>Arthropoda</taxon>
        <taxon>Crustacea</taxon>
        <taxon>Multicrustacea</taxon>
        <taxon>Malacostraca</taxon>
        <taxon>Eumalacostraca</taxon>
        <taxon>Eucarida</taxon>
        <taxon>Decapoda</taxon>
        <taxon>Pleocyemata</taxon>
        <taxon>Brachyura</taxon>
        <taxon>Eubrachyura</taxon>
        <taxon>Portunoidea</taxon>
        <taxon>Portunidae</taxon>
        <taxon>Portuninae</taxon>
        <taxon>Scylla</taxon>
    </lineage>
</organism>
<evidence type="ECO:0000313" key="3">
    <source>
        <dbReference type="Proteomes" id="UP001487740"/>
    </source>
</evidence>
<sequence length="107" mass="12414">MHYNFWTIRHPDTSRRQGHFRARHQRLGMWAQQGPQMARTDQAGTSLTPPDTPRSSIRTVTYVDRGRVKNGQRRATVSEPVFRSGGIRSVHLDDIITFKFLRSHDDV</sequence>
<reference evidence="2 3" key="1">
    <citation type="submission" date="2023-03" db="EMBL/GenBank/DDBJ databases">
        <title>High-quality genome of Scylla paramamosain provides insights in environmental adaptation.</title>
        <authorList>
            <person name="Zhang L."/>
        </authorList>
    </citation>
    <scope>NUCLEOTIDE SEQUENCE [LARGE SCALE GENOMIC DNA]</scope>
    <source>
        <strain evidence="2">LZ_2023a</strain>
        <tissue evidence="2">Muscle</tissue>
    </source>
</reference>
<gene>
    <name evidence="2" type="ORF">O3P69_020007</name>
</gene>
<comment type="caution">
    <text evidence="2">The sequence shown here is derived from an EMBL/GenBank/DDBJ whole genome shotgun (WGS) entry which is preliminary data.</text>
</comment>
<evidence type="ECO:0000256" key="1">
    <source>
        <dbReference type="SAM" id="MobiDB-lite"/>
    </source>
</evidence>
<keyword evidence="3" id="KW-1185">Reference proteome</keyword>
<dbReference type="AlphaFoldDB" id="A0AAW0TJA3"/>